<name>A0A9N9E2V6_9GLOM</name>
<evidence type="ECO:0000256" key="1">
    <source>
        <dbReference type="SAM" id="MobiDB-lite"/>
    </source>
</evidence>
<gene>
    <name evidence="2" type="ORF">POCULU_LOCUS10504</name>
</gene>
<feature type="non-terminal residue" evidence="2">
    <location>
        <position position="207"/>
    </location>
</feature>
<feature type="region of interest" description="Disordered" evidence="1">
    <location>
        <begin position="1"/>
        <end position="126"/>
    </location>
</feature>
<dbReference type="OrthoDB" id="5353095at2759"/>
<comment type="caution">
    <text evidence="2">The sequence shown here is derived from an EMBL/GenBank/DDBJ whole genome shotgun (WGS) entry which is preliminary data.</text>
</comment>
<feature type="region of interest" description="Disordered" evidence="1">
    <location>
        <begin position="178"/>
        <end position="207"/>
    </location>
</feature>
<evidence type="ECO:0000313" key="2">
    <source>
        <dbReference type="EMBL" id="CAG8661902.1"/>
    </source>
</evidence>
<dbReference type="Proteomes" id="UP000789572">
    <property type="component" value="Unassembled WGS sequence"/>
</dbReference>
<proteinExistence type="predicted"/>
<dbReference type="GO" id="GO:0051726">
    <property type="term" value="P:regulation of cell cycle"/>
    <property type="evidence" value="ECO:0007669"/>
    <property type="project" value="InterPro"/>
</dbReference>
<feature type="compositionally biased region" description="Polar residues" evidence="1">
    <location>
        <begin position="64"/>
        <end position="83"/>
    </location>
</feature>
<reference evidence="2" key="1">
    <citation type="submission" date="2021-06" db="EMBL/GenBank/DDBJ databases">
        <authorList>
            <person name="Kallberg Y."/>
            <person name="Tangrot J."/>
            <person name="Rosling A."/>
        </authorList>
    </citation>
    <scope>NUCLEOTIDE SEQUENCE</scope>
    <source>
        <strain evidence="2">IA702</strain>
    </source>
</reference>
<evidence type="ECO:0000313" key="3">
    <source>
        <dbReference type="Proteomes" id="UP000789572"/>
    </source>
</evidence>
<dbReference type="PANTHER" id="PTHR22896">
    <property type="entry name" value="CDK5 AND ABL1 ENZYME SUBSTRATE 1"/>
    <property type="match status" value="1"/>
</dbReference>
<dbReference type="InterPro" id="IPR012388">
    <property type="entry name" value="CABLES1/2"/>
</dbReference>
<organism evidence="2 3">
    <name type="scientific">Paraglomus occultum</name>
    <dbReference type="NCBI Taxonomy" id="144539"/>
    <lineage>
        <taxon>Eukaryota</taxon>
        <taxon>Fungi</taxon>
        <taxon>Fungi incertae sedis</taxon>
        <taxon>Mucoromycota</taxon>
        <taxon>Glomeromycotina</taxon>
        <taxon>Glomeromycetes</taxon>
        <taxon>Paraglomerales</taxon>
        <taxon>Paraglomeraceae</taxon>
        <taxon>Paraglomus</taxon>
    </lineage>
</organism>
<accession>A0A9N9E2V6</accession>
<dbReference type="AlphaFoldDB" id="A0A9N9E2V6"/>
<feature type="compositionally biased region" description="Basic and acidic residues" evidence="1">
    <location>
        <begin position="184"/>
        <end position="193"/>
    </location>
</feature>
<feature type="compositionally biased region" description="Polar residues" evidence="1">
    <location>
        <begin position="101"/>
        <end position="112"/>
    </location>
</feature>
<keyword evidence="3" id="KW-1185">Reference proteome</keyword>
<feature type="compositionally biased region" description="Basic and acidic residues" evidence="1">
    <location>
        <begin position="10"/>
        <end position="40"/>
    </location>
</feature>
<protein>
    <submittedName>
        <fullName evidence="2">422_t:CDS:1</fullName>
    </submittedName>
</protein>
<dbReference type="PANTHER" id="PTHR22896:SF0">
    <property type="entry name" value="CYCLIN N-TERMINAL DOMAIN-CONTAINING PROTEIN"/>
    <property type="match status" value="1"/>
</dbReference>
<dbReference type="EMBL" id="CAJVPJ010005488">
    <property type="protein sequence ID" value="CAG8661902.1"/>
    <property type="molecule type" value="Genomic_DNA"/>
</dbReference>
<feature type="non-terminal residue" evidence="2">
    <location>
        <position position="1"/>
    </location>
</feature>
<feature type="compositionally biased region" description="Basic and acidic residues" evidence="1">
    <location>
        <begin position="47"/>
        <end position="63"/>
    </location>
</feature>
<sequence length="207" mass="22928">TAKTISQIAVDKEIHADQGASDMREGDDPNIKDQKSEKGKSVTVHGKYTETECEAESHQKDSSFDSVSPTPSPPNGYQSSSRIAQLHDGDDQLDLEISLYDNDSGSPNNASPTGAGKFSLLKGRREKPEKAASYAHLLVPGNGLDSDEYNPVLLDDPTLKMGRRRRMISLLPFMGSNTQYTRSSEQKREANEKFRKRHPYLDPTMSL</sequence>